<organism evidence="6 7">
    <name type="scientific">Coilia grayii</name>
    <name type="common">Gray's grenadier anchovy</name>
    <dbReference type="NCBI Taxonomy" id="363190"/>
    <lineage>
        <taxon>Eukaryota</taxon>
        <taxon>Metazoa</taxon>
        <taxon>Chordata</taxon>
        <taxon>Craniata</taxon>
        <taxon>Vertebrata</taxon>
        <taxon>Euteleostomi</taxon>
        <taxon>Actinopterygii</taxon>
        <taxon>Neopterygii</taxon>
        <taxon>Teleostei</taxon>
        <taxon>Clupei</taxon>
        <taxon>Clupeiformes</taxon>
        <taxon>Clupeoidei</taxon>
        <taxon>Engraulidae</taxon>
        <taxon>Coilinae</taxon>
        <taxon>Coilia</taxon>
    </lineage>
</organism>
<evidence type="ECO:0000313" key="7">
    <source>
        <dbReference type="Proteomes" id="UP001591681"/>
    </source>
</evidence>
<dbReference type="InterPro" id="IPR011993">
    <property type="entry name" value="PH-like_dom_sf"/>
</dbReference>
<dbReference type="PROSITE" id="PS50002">
    <property type="entry name" value="SH3"/>
    <property type="match status" value="1"/>
</dbReference>
<dbReference type="Pfam" id="PF08416">
    <property type="entry name" value="PTB"/>
    <property type="match status" value="1"/>
</dbReference>
<dbReference type="InterPro" id="IPR041418">
    <property type="entry name" value="SAM_3"/>
</dbReference>
<evidence type="ECO:0000259" key="5">
    <source>
        <dbReference type="PROSITE" id="PS50002"/>
    </source>
</evidence>
<sequence>MRVDDCVERLKLLEAMGSVWGQDMILQVHDSSLQLIDIETKEELERHPAGSVLGVQALLDGCVYNSLLTVAVREEGKAGISVFMFQCDSLRADYIKQGLDRALMHRRDDRGDFRQPRDTMRAMLAAKMSGAQHNRPPSEDWDPPQPSPMDWDAPDYDDSPLPTPTPTPTTPPSRQPVPVQGRPEPRQPSPPPPERTPTPQPYTEKERNVDILNHLINDIEVFMGRVSAVAPKQKKKKKKMMNKKKKPKIIVGMPSPVEFEVCFQKIKFGFNLLGELKGKINDPSAEDLVHVFFSILTYLVNYCPEEMPPSIIVPLLTPECIRLLSEEATVEEDQFWQTLGDAWNIPSTQWPDDDEEIPEYTPVFDDGWQPPDAEPESQPPSRTPSRPPSQPISRPPSQPISRPASQPISKQPSQPISKQPSQHSRKDAPQSSWKPPAEEKDVEEDPASFMRVIFDFTARNQRELSISKGEIVQLLDMSRQWWKVRNNDGEEGFVPNNVLEPLDKKEEDQQQVVANPNLTRKSKPAEVRAWLEYKGFNKITVRCLGMLSGASLLGMTREELKMVCPDEGGRVFFQLQNVKSANALAGEVRHLE</sequence>
<dbReference type="CDD" id="cd09540">
    <property type="entry name" value="SAM_EPS8-like"/>
    <property type="match status" value="1"/>
</dbReference>
<accession>A0ABD1JUR4</accession>
<dbReference type="Gene3D" id="2.30.30.40">
    <property type="entry name" value="SH3 Domains"/>
    <property type="match status" value="1"/>
</dbReference>
<dbReference type="SUPFAM" id="SSF50044">
    <property type="entry name" value="SH3-domain"/>
    <property type="match status" value="1"/>
</dbReference>
<comment type="caution">
    <text evidence="6">The sequence shown here is derived from an EMBL/GenBank/DDBJ whole genome shotgun (WGS) entry which is preliminary data.</text>
</comment>
<dbReference type="AlphaFoldDB" id="A0ABD1JUR4"/>
<dbReference type="SUPFAM" id="SSF47769">
    <property type="entry name" value="SAM/Pointed domain"/>
    <property type="match status" value="1"/>
</dbReference>
<evidence type="ECO:0000256" key="1">
    <source>
        <dbReference type="ARBA" id="ARBA00006197"/>
    </source>
</evidence>
<evidence type="ECO:0000256" key="3">
    <source>
        <dbReference type="PROSITE-ProRule" id="PRU00192"/>
    </source>
</evidence>
<dbReference type="CDD" id="cd11764">
    <property type="entry name" value="SH3_Eps8"/>
    <property type="match status" value="1"/>
</dbReference>
<dbReference type="SUPFAM" id="SSF50729">
    <property type="entry name" value="PH domain-like"/>
    <property type="match status" value="1"/>
</dbReference>
<protein>
    <recommendedName>
        <fullName evidence="5">SH3 domain-containing protein</fullName>
    </recommendedName>
</protein>
<evidence type="ECO:0000256" key="2">
    <source>
        <dbReference type="ARBA" id="ARBA00022443"/>
    </source>
</evidence>
<dbReference type="InterPro" id="IPR039801">
    <property type="entry name" value="EPS8-like"/>
</dbReference>
<dbReference type="EMBL" id="JBHFQA010000011">
    <property type="protein sequence ID" value="KAL2090498.1"/>
    <property type="molecule type" value="Genomic_DNA"/>
</dbReference>
<reference evidence="6 7" key="1">
    <citation type="submission" date="2024-09" db="EMBL/GenBank/DDBJ databases">
        <title>A chromosome-level genome assembly of Gray's grenadier anchovy, Coilia grayii.</title>
        <authorList>
            <person name="Fu Z."/>
        </authorList>
    </citation>
    <scope>NUCLEOTIDE SEQUENCE [LARGE SCALE GENOMIC DNA]</scope>
    <source>
        <strain evidence="6">G4</strain>
        <tissue evidence="6">Muscle</tissue>
    </source>
</reference>
<dbReference type="InterPro" id="IPR013761">
    <property type="entry name" value="SAM/pointed_sf"/>
</dbReference>
<dbReference type="PANTHER" id="PTHR12287">
    <property type="entry name" value="EPIDERMAL GROWTH FACTOR RECEPTOR KINASE SUBSTRATE EPS8-RELATED PROTEIN"/>
    <property type="match status" value="1"/>
</dbReference>
<dbReference type="Gene3D" id="2.30.29.30">
    <property type="entry name" value="Pleckstrin-homology domain (PH domain)/Phosphotyrosine-binding domain (PTB)"/>
    <property type="match status" value="1"/>
</dbReference>
<comment type="similarity">
    <text evidence="1">Belongs to the EPS8 family.</text>
</comment>
<evidence type="ECO:0000313" key="6">
    <source>
        <dbReference type="EMBL" id="KAL2090498.1"/>
    </source>
</evidence>
<keyword evidence="2 3" id="KW-0728">SH3 domain</keyword>
<dbReference type="Gene3D" id="1.10.150.50">
    <property type="entry name" value="Transcription Factor, Ets-1"/>
    <property type="match status" value="1"/>
</dbReference>
<dbReference type="PRINTS" id="PR01217">
    <property type="entry name" value="PRICHEXTENSN"/>
</dbReference>
<dbReference type="Pfam" id="PF18016">
    <property type="entry name" value="SAM_3"/>
    <property type="match status" value="1"/>
</dbReference>
<feature type="region of interest" description="Disordered" evidence="4">
    <location>
        <begin position="127"/>
        <end position="205"/>
    </location>
</feature>
<dbReference type="InterPro" id="IPR035462">
    <property type="entry name" value="Eps8_SH3"/>
</dbReference>
<feature type="compositionally biased region" description="Low complexity" evidence="4">
    <location>
        <begin position="399"/>
        <end position="422"/>
    </location>
</feature>
<dbReference type="InterPro" id="IPR001452">
    <property type="entry name" value="SH3_domain"/>
</dbReference>
<name>A0ABD1JUR4_9TELE</name>
<feature type="compositionally biased region" description="Pro residues" evidence="4">
    <location>
        <begin position="186"/>
        <end position="200"/>
    </location>
</feature>
<dbReference type="InterPro" id="IPR036028">
    <property type="entry name" value="SH3-like_dom_sf"/>
</dbReference>
<feature type="domain" description="SH3" evidence="5">
    <location>
        <begin position="445"/>
        <end position="504"/>
    </location>
</feature>
<dbReference type="InterPro" id="IPR013625">
    <property type="entry name" value="PTB"/>
</dbReference>
<dbReference type="Pfam" id="PF22975">
    <property type="entry name" value="EPS8_2nd"/>
    <property type="match status" value="1"/>
</dbReference>
<gene>
    <name evidence="6" type="ORF">ACEWY4_012761</name>
</gene>
<feature type="compositionally biased region" description="Pro residues" evidence="4">
    <location>
        <begin position="161"/>
        <end position="175"/>
    </location>
</feature>
<evidence type="ECO:0000256" key="4">
    <source>
        <dbReference type="SAM" id="MobiDB-lite"/>
    </source>
</evidence>
<dbReference type="InterPro" id="IPR055093">
    <property type="entry name" value="EPS8_2nd"/>
</dbReference>
<feature type="region of interest" description="Disordered" evidence="4">
    <location>
        <begin position="345"/>
        <end position="444"/>
    </location>
</feature>
<proteinExistence type="inferred from homology"/>
<feature type="compositionally biased region" description="Pro residues" evidence="4">
    <location>
        <begin position="377"/>
        <end position="398"/>
    </location>
</feature>
<dbReference type="SMART" id="SM00326">
    <property type="entry name" value="SH3"/>
    <property type="match status" value="1"/>
</dbReference>
<dbReference type="Proteomes" id="UP001591681">
    <property type="component" value="Unassembled WGS sequence"/>
</dbReference>
<dbReference type="PANTHER" id="PTHR12287:SF22">
    <property type="entry name" value="EPIDERMAL GROWTH FACTOR RECEPTOR KINASE SUBSTRATE 8-LIKE PROTEIN 3"/>
    <property type="match status" value="1"/>
</dbReference>
<dbReference type="Pfam" id="PF00018">
    <property type="entry name" value="SH3_1"/>
    <property type="match status" value="1"/>
</dbReference>
<keyword evidence="7" id="KW-1185">Reference proteome</keyword>